<name>A0A4Y2R201_ARAVE</name>
<feature type="compositionally biased region" description="Polar residues" evidence="1">
    <location>
        <begin position="1"/>
        <end position="13"/>
    </location>
</feature>
<accession>A0A4Y2R201</accession>
<reference evidence="2 3" key="1">
    <citation type="journal article" date="2019" name="Sci. Rep.">
        <title>Orb-weaving spider Araneus ventricosus genome elucidates the spidroin gene catalogue.</title>
        <authorList>
            <person name="Kono N."/>
            <person name="Nakamura H."/>
            <person name="Ohtoshi R."/>
            <person name="Moran D.A.P."/>
            <person name="Shinohara A."/>
            <person name="Yoshida Y."/>
            <person name="Fujiwara M."/>
            <person name="Mori M."/>
            <person name="Tomita M."/>
            <person name="Arakawa K."/>
        </authorList>
    </citation>
    <scope>NUCLEOTIDE SEQUENCE [LARGE SCALE GENOMIC DNA]</scope>
</reference>
<feature type="compositionally biased region" description="Polar residues" evidence="1">
    <location>
        <begin position="70"/>
        <end position="79"/>
    </location>
</feature>
<feature type="compositionally biased region" description="Basic and acidic residues" evidence="1">
    <location>
        <begin position="82"/>
        <end position="96"/>
    </location>
</feature>
<evidence type="ECO:0000313" key="2">
    <source>
        <dbReference type="EMBL" id="GBN69652.1"/>
    </source>
</evidence>
<feature type="compositionally biased region" description="Basic and acidic residues" evidence="1">
    <location>
        <begin position="42"/>
        <end position="54"/>
    </location>
</feature>
<dbReference type="Proteomes" id="UP000499080">
    <property type="component" value="Unassembled WGS sequence"/>
</dbReference>
<dbReference type="AlphaFoldDB" id="A0A4Y2R201"/>
<evidence type="ECO:0000313" key="3">
    <source>
        <dbReference type="Proteomes" id="UP000499080"/>
    </source>
</evidence>
<gene>
    <name evidence="2" type="ORF">AVEN_142232_1</name>
</gene>
<organism evidence="2 3">
    <name type="scientific">Araneus ventricosus</name>
    <name type="common">Orbweaver spider</name>
    <name type="synonym">Epeira ventricosa</name>
    <dbReference type="NCBI Taxonomy" id="182803"/>
    <lineage>
        <taxon>Eukaryota</taxon>
        <taxon>Metazoa</taxon>
        <taxon>Ecdysozoa</taxon>
        <taxon>Arthropoda</taxon>
        <taxon>Chelicerata</taxon>
        <taxon>Arachnida</taxon>
        <taxon>Araneae</taxon>
        <taxon>Araneomorphae</taxon>
        <taxon>Entelegynae</taxon>
        <taxon>Araneoidea</taxon>
        <taxon>Araneidae</taxon>
        <taxon>Araneus</taxon>
    </lineage>
</organism>
<sequence>MLNNGNTNATIESSNKKDKIKRKRRPHPANEMQVGLARPSLQRKDDETSIEEKTNSSNSNRGFVGKPSLKQPSRNSSKASLKKAEIIKPFAKERHPGLPAVNNRQKTENKTSKPDYVDVGTYVCFDSEDGSDQSDFEFLDY</sequence>
<comment type="caution">
    <text evidence="2">The sequence shown here is derived from an EMBL/GenBank/DDBJ whole genome shotgun (WGS) entry which is preliminary data.</text>
</comment>
<feature type="region of interest" description="Disordered" evidence="1">
    <location>
        <begin position="1"/>
        <end position="113"/>
    </location>
</feature>
<proteinExistence type="predicted"/>
<evidence type="ECO:0000256" key="1">
    <source>
        <dbReference type="SAM" id="MobiDB-lite"/>
    </source>
</evidence>
<feature type="compositionally biased region" description="Basic residues" evidence="1">
    <location>
        <begin position="18"/>
        <end position="27"/>
    </location>
</feature>
<protein>
    <submittedName>
        <fullName evidence="2">Uncharacterized protein</fullName>
    </submittedName>
</protein>
<dbReference type="EMBL" id="BGPR01015533">
    <property type="protein sequence ID" value="GBN69652.1"/>
    <property type="molecule type" value="Genomic_DNA"/>
</dbReference>
<keyword evidence="3" id="KW-1185">Reference proteome</keyword>